<dbReference type="PANTHER" id="PTHR42939:SF1">
    <property type="entry name" value="ABC TRANSPORTER ATP-BINDING PROTEIN ALBC-RELATED"/>
    <property type="match status" value="1"/>
</dbReference>
<dbReference type="InterPro" id="IPR027417">
    <property type="entry name" value="P-loop_NTPase"/>
</dbReference>
<dbReference type="AlphaFoldDB" id="A0A3D9CH84"/>
<dbReference type="PROSITE" id="PS50893">
    <property type="entry name" value="ABC_TRANSPORTER_2"/>
    <property type="match status" value="1"/>
</dbReference>
<dbReference type="GO" id="GO:0005524">
    <property type="term" value="F:ATP binding"/>
    <property type="evidence" value="ECO:0007669"/>
    <property type="project" value="UniProtKB-KW"/>
</dbReference>
<evidence type="ECO:0000259" key="4">
    <source>
        <dbReference type="PROSITE" id="PS50893"/>
    </source>
</evidence>
<dbReference type="InterPro" id="IPR003593">
    <property type="entry name" value="AAA+_ATPase"/>
</dbReference>
<dbReference type="PROSITE" id="PS00211">
    <property type="entry name" value="ABC_TRANSPORTER_1"/>
    <property type="match status" value="1"/>
</dbReference>
<evidence type="ECO:0000313" key="6">
    <source>
        <dbReference type="Proteomes" id="UP000256769"/>
    </source>
</evidence>
<dbReference type="Pfam" id="PF00005">
    <property type="entry name" value="ABC_tran"/>
    <property type="match status" value="1"/>
</dbReference>
<evidence type="ECO:0000256" key="1">
    <source>
        <dbReference type="ARBA" id="ARBA00022448"/>
    </source>
</evidence>
<name>A0A3D9CH84_9FLAO</name>
<evidence type="ECO:0000256" key="2">
    <source>
        <dbReference type="ARBA" id="ARBA00022741"/>
    </source>
</evidence>
<dbReference type="OrthoDB" id="9801987at2"/>
<keyword evidence="6" id="KW-1185">Reference proteome</keyword>
<reference evidence="5 6" key="1">
    <citation type="journal article" date="2007" name="Int. J. Syst. Evol. Microbiol.">
        <title>Chryseobacterium flavum sp. nov., isolated from polluted soil.</title>
        <authorList>
            <person name="Zhou Y."/>
            <person name="Dong J."/>
            <person name="Wang X."/>
            <person name="Huang X."/>
            <person name="Zhang K.Y."/>
            <person name="Zhang Y.Q."/>
            <person name="Guo Y.F."/>
            <person name="Lai R."/>
            <person name="Li W.J."/>
        </authorList>
    </citation>
    <scope>NUCLEOTIDE SEQUENCE [LARGE SCALE GENOMIC DNA]</scope>
    <source>
        <strain evidence="5 6">KCTC 12877</strain>
    </source>
</reference>
<comment type="caution">
    <text evidence="5">The sequence shown here is derived from an EMBL/GenBank/DDBJ whole genome shotgun (WGS) entry which is preliminary data.</text>
</comment>
<sequence length="220" mass="25227">MKRLHIDSITKSFNNKKILQDIYLECETGSITGILGRNGSGKSTLLKIIFGVIHGDTQFIKYDGKVLKTLSDRKEKIAYLPQVSFLPKNKKIKNLIQLFCSKENYGQLSSWEPVGSLLNEKPRNLSGGELRLIEVLLIIFSEAEFILLDEPFHSLSPKIVYRLKEIIRQQSIHKGFIISDHNYPDVLDISDSVFLLSNCHLKQIQDFKELQLHNYLPKSI</sequence>
<dbReference type="SUPFAM" id="SSF52540">
    <property type="entry name" value="P-loop containing nucleoside triphosphate hydrolases"/>
    <property type="match status" value="1"/>
</dbReference>
<evidence type="ECO:0000313" key="5">
    <source>
        <dbReference type="EMBL" id="REC65143.1"/>
    </source>
</evidence>
<protein>
    <submittedName>
        <fullName evidence="5">ABC transporter ATP-binding protein</fullName>
    </submittedName>
</protein>
<gene>
    <name evidence="5" type="ORF">DRF59_17630</name>
</gene>
<dbReference type="Gene3D" id="3.40.50.300">
    <property type="entry name" value="P-loop containing nucleotide triphosphate hydrolases"/>
    <property type="match status" value="1"/>
</dbReference>
<evidence type="ECO:0000256" key="3">
    <source>
        <dbReference type="ARBA" id="ARBA00022840"/>
    </source>
</evidence>
<accession>A0A3D9CH84</accession>
<dbReference type="PANTHER" id="PTHR42939">
    <property type="entry name" value="ABC TRANSPORTER ATP-BINDING PROTEIN ALBC-RELATED"/>
    <property type="match status" value="1"/>
</dbReference>
<keyword evidence="1" id="KW-0813">Transport</keyword>
<dbReference type="RefSeq" id="WP_115963293.1">
    <property type="nucleotide sequence ID" value="NZ_CBCRVL010000010.1"/>
</dbReference>
<dbReference type="SMART" id="SM00382">
    <property type="entry name" value="AAA"/>
    <property type="match status" value="1"/>
</dbReference>
<organism evidence="5 6">
    <name type="scientific">Chryseobacterium flavum</name>
    <dbReference type="NCBI Taxonomy" id="415851"/>
    <lineage>
        <taxon>Bacteria</taxon>
        <taxon>Pseudomonadati</taxon>
        <taxon>Bacteroidota</taxon>
        <taxon>Flavobacteriia</taxon>
        <taxon>Flavobacteriales</taxon>
        <taxon>Weeksellaceae</taxon>
        <taxon>Chryseobacterium group</taxon>
        <taxon>Chryseobacterium</taxon>
    </lineage>
</organism>
<keyword evidence="3 5" id="KW-0067">ATP-binding</keyword>
<dbReference type="EMBL" id="QNUE01000018">
    <property type="protein sequence ID" value="REC65143.1"/>
    <property type="molecule type" value="Genomic_DNA"/>
</dbReference>
<dbReference type="InterPro" id="IPR051782">
    <property type="entry name" value="ABC_Transporter_VariousFunc"/>
</dbReference>
<dbReference type="Proteomes" id="UP000256769">
    <property type="component" value="Unassembled WGS sequence"/>
</dbReference>
<keyword evidence="2" id="KW-0547">Nucleotide-binding</keyword>
<dbReference type="GO" id="GO:0016887">
    <property type="term" value="F:ATP hydrolysis activity"/>
    <property type="evidence" value="ECO:0007669"/>
    <property type="project" value="InterPro"/>
</dbReference>
<proteinExistence type="predicted"/>
<dbReference type="InterPro" id="IPR017871">
    <property type="entry name" value="ABC_transporter-like_CS"/>
</dbReference>
<dbReference type="InterPro" id="IPR003439">
    <property type="entry name" value="ABC_transporter-like_ATP-bd"/>
</dbReference>
<feature type="domain" description="ABC transporter" evidence="4">
    <location>
        <begin position="4"/>
        <end position="220"/>
    </location>
</feature>